<reference evidence="1 2" key="1">
    <citation type="journal article" date="2018" name="Front. Microbiol.">
        <title>Phylogeny of Vibrio vulnificus from the Analysis of the Core-Genome: Implications for Intra-Species Taxonomy.</title>
        <authorList>
            <person name="Roig F.J."/>
            <person name="Gonzalez-Candelas F."/>
            <person name="Sanjuan E."/>
            <person name="Fouz B."/>
            <person name="Feil E.J."/>
            <person name="Llorens C."/>
            <person name="Baker-Austin C."/>
            <person name="Oliver J.D."/>
            <person name="Danin-Poleg Y."/>
            <person name="Gibas C.J."/>
            <person name="Kashi Y."/>
            <person name="Gulig P.A."/>
            <person name="Morrison S.S."/>
            <person name="Amaro C."/>
        </authorList>
    </citation>
    <scope>NUCLEOTIDE SEQUENCE [LARGE SCALE GENOMIC DNA]</scope>
    <source>
        <strain evidence="1 2">CECT4608</strain>
    </source>
</reference>
<evidence type="ECO:0000313" key="2">
    <source>
        <dbReference type="Proteomes" id="UP000237466"/>
    </source>
</evidence>
<dbReference type="RefSeq" id="WP_103200956.1">
    <property type="nucleotide sequence ID" value="NZ_JASMUA010000001.1"/>
</dbReference>
<gene>
    <name evidence="1" type="ORF">CRN52_19015</name>
</gene>
<evidence type="ECO:0000313" key="1">
    <source>
        <dbReference type="EMBL" id="POB43826.1"/>
    </source>
</evidence>
<dbReference type="AlphaFoldDB" id="A0A2S3QY32"/>
<comment type="caution">
    <text evidence="1">The sequence shown here is derived from an EMBL/GenBank/DDBJ whole genome shotgun (WGS) entry which is preliminary data.</text>
</comment>
<proteinExistence type="predicted"/>
<dbReference type="EMBL" id="PDGH01000126">
    <property type="protein sequence ID" value="POB43826.1"/>
    <property type="molecule type" value="Genomic_DNA"/>
</dbReference>
<dbReference type="Proteomes" id="UP000237466">
    <property type="component" value="Unassembled WGS sequence"/>
</dbReference>
<name>A0A2S3QY32_VIBVL</name>
<sequence>MAVCVHHRPARLSSAKRASSLLLGTLPWWAMAGELSSEWDWALSYEAAQSRQSVFTTTQYAHRSELNAMLDLQLAYHTQQGQWTSSFALYSDGLYLNNGERSVWWESRDSQWVVRELAWLGEWQVGDWLLDVSVGKLRLDWGVGYGYRPLDLFRPYRQNPVTLVAEEGTGVVSFSHYDLAGEWTLLFTDSSWSQMEQSALDETAQQRGAGIRRYWLDDDHEWQWIAYYDDVRQGLVGGSVRTVFNEALSLHSSALWQHQSVGYQVPDSLFAPVAVEEQGEAWQALVGVNWASESGHSLLAEYWYDSRAWSKRQWQQAMDRARLLTQQPNTEPLAASYAQGFEHANLVQHNLMLHWSWDSNAWMMWHGVSALQWLADVTPTLDILFSPEDGGVILTQWIRYQWIDTGQQSVELEFAARFLTGDSQSAYAQIEDKHMMVLNLKGRF</sequence>
<protein>
    <recommendedName>
        <fullName evidence="3">Beta-lactamase</fullName>
    </recommendedName>
</protein>
<organism evidence="1 2">
    <name type="scientific">Vibrio vulnificus</name>
    <dbReference type="NCBI Taxonomy" id="672"/>
    <lineage>
        <taxon>Bacteria</taxon>
        <taxon>Pseudomonadati</taxon>
        <taxon>Pseudomonadota</taxon>
        <taxon>Gammaproteobacteria</taxon>
        <taxon>Vibrionales</taxon>
        <taxon>Vibrionaceae</taxon>
        <taxon>Vibrio</taxon>
    </lineage>
</organism>
<evidence type="ECO:0008006" key="3">
    <source>
        <dbReference type="Google" id="ProtNLM"/>
    </source>
</evidence>
<accession>A0A2S3QY32</accession>